<comment type="caution">
    <text evidence="2">The sequence shown here is derived from an EMBL/GenBank/DDBJ whole genome shotgun (WGS) entry which is preliminary data.</text>
</comment>
<keyword evidence="1" id="KW-0732">Signal</keyword>
<dbReference type="AlphaFoldDB" id="A0A951J0Y7"/>
<accession>A0A951J0Y7</accession>
<sequence length="190" mass="20453">MKKLIASLIAMLLLQGGNVFAQTFDLDTKVVAAGIGLGSSLGGFNYSSQIPGLSIQYEQGMWNAGDVGVISLGGYAGYKSFSYKTMSGNFEATSRWNYTIIGVRSAFHYNGIDNDKLDLFAGLMLSYNILNYSYRDNTGMPNIGGGSYGSTAGLTLYLGGRYYFSENLGGFAEVGYGVSYLNLGLVFKLR</sequence>
<feature type="signal peptide" evidence="1">
    <location>
        <begin position="1"/>
        <end position="21"/>
    </location>
</feature>
<evidence type="ECO:0000256" key="1">
    <source>
        <dbReference type="SAM" id="SignalP"/>
    </source>
</evidence>
<reference evidence="2 3" key="1">
    <citation type="journal article" date="2020" name="Syst. Appl. Microbiol.">
        <title>Arthrospiribacter ruber gen. nov., sp. nov., a novel bacterium isolated from Arthrospira cultures.</title>
        <authorList>
            <person name="Waleron M."/>
            <person name="Misztak A."/>
            <person name="Waleron M.M."/>
            <person name="Furmaniak M."/>
            <person name="Mrozik A."/>
            <person name="Waleron K."/>
        </authorList>
    </citation>
    <scope>NUCLEOTIDE SEQUENCE [LARGE SCALE GENOMIC DNA]</scope>
    <source>
        <strain evidence="2 3">DPMB0001</strain>
    </source>
</reference>
<name>A0A951J0Y7_9BACT</name>
<organism evidence="2 3">
    <name type="scientific">Arthrospiribacter ruber</name>
    <dbReference type="NCBI Taxonomy" id="2487934"/>
    <lineage>
        <taxon>Bacteria</taxon>
        <taxon>Pseudomonadati</taxon>
        <taxon>Bacteroidota</taxon>
        <taxon>Cytophagia</taxon>
        <taxon>Cytophagales</taxon>
        <taxon>Cyclobacteriaceae</taxon>
        <taxon>Arthrospiribacter</taxon>
    </lineage>
</organism>
<gene>
    <name evidence="2" type="ORF">EGN73_16935</name>
</gene>
<dbReference type="Proteomes" id="UP000727490">
    <property type="component" value="Unassembled WGS sequence"/>
</dbReference>
<feature type="chain" id="PRO_5037284936" description="Outer membrane protein beta-barrel domain-containing protein" evidence="1">
    <location>
        <begin position="22"/>
        <end position="190"/>
    </location>
</feature>
<evidence type="ECO:0008006" key="4">
    <source>
        <dbReference type="Google" id="ProtNLM"/>
    </source>
</evidence>
<keyword evidence="3" id="KW-1185">Reference proteome</keyword>
<evidence type="ECO:0000313" key="3">
    <source>
        <dbReference type="Proteomes" id="UP000727490"/>
    </source>
</evidence>
<dbReference type="EMBL" id="RPHB01000008">
    <property type="protein sequence ID" value="MBW3469486.1"/>
    <property type="molecule type" value="Genomic_DNA"/>
</dbReference>
<dbReference type="RefSeq" id="WP_219292622.1">
    <property type="nucleotide sequence ID" value="NZ_RPHB01000008.1"/>
</dbReference>
<proteinExistence type="predicted"/>
<evidence type="ECO:0000313" key="2">
    <source>
        <dbReference type="EMBL" id="MBW3469486.1"/>
    </source>
</evidence>
<protein>
    <recommendedName>
        <fullName evidence="4">Outer membrane protein beta-barrel domain-containing protein</fullName>
    </recommendedName>
</protein>